<reference evidence="3" key="1">
    <citation type="journal article" date="2017" name="Front. Plant Sci.">
        <title>Climate Clever Clovers: New Paradigm to Reduce the Environmental Footprint of Ruminants by Breeding Low Methanogenic Forages Utilizing Haplotype Variation.</title>
        <authorList>
            <person name="Kaur P."/>
            <person name="Appels R."/>
            <person name="Bayer P.E."/>
            <person name="Keeble-Gagnere G."/>
            <person name="Wang J."/>
            <person name="Hirakawa H."/>
            <person name="Shirasawa K."/>
            <person name="Vercoe P."/>
            <person name="Stefanova K."/>
            <person name="Durmic Z."/>
            <person name="Nichols P."/>
            <person name="Revell C."/>
            <person name="Isobe S.N."/>
            <person name="Edwards D."/>
            <person name="Erskine W."/>
        </authorList>
    </citation>
    <scope>NUCLEOTIDE SEQUENCE [LARGE SCALE GENOMIC DNA]</scope>
    <source>
        <strain evidence="3">cv. Daliak</strain>
    </source>
</reference>
<dbReference type="OrthoDB" id="1050647at2759"/>
<evidence type="ECO:0000313" key="3">
    <source>
        <dbReference type="Proteomes" id="UP000242715"/>
    </source>
</evidence>
<dbReference type="Proteomes" id="UP000242715">
    <property type="component" value="Unassembled WGS sequence"/>
</dbReference>
<dbReference type="AlphaFoldDB" id="A0A2Z6PDG9"/>
<feature type="compositionally biased region" description="Basic and acidic residues" evidence="1">
    <location>
        <begin position="224"/>
        <end position="238"/>
    </location>
</feature>
<dbReference type="EMBL" id="DF974429">
    <property type="protein sequence ID" value="GAU48480.1"/>
    <property type="molecule type" value="Genomic_DNA"/>
</dbReference>
<sequence length="282" mass="31214">MNKASKDSITKPSGAHHQEFYLRLHKGSLERHPMALVDSKQNNSSVACLSAPAMGATVLTSLVPLPFSLCPPLSLWVEPPFQSPSRTKITPETFFLHIRNPLSLLVEARRRLAGRTAILHRGGIPWVTGRLGCSLEGAGKRRIFAISNYMNQRLLKPVHQGFAEGSVPEVDFSSLFVLFLLFWKGFSVIGGHSIKGLDPALASVSTTGLHSTLSFRSSVLGPGIRKDGKETTTPDRCPRSGYHPSLYRSLPRHTINGHNQILKWIHKLESLKIFPLLTMRNE</sequence>
<organism evidence="2 3">
    <name type="scientific">Trifolium subterraneum</name>
    <name type="common">Subterranean clover</name>
    <dbReference type="NCBI Taxonomy" id="3900"/>
    <lineage>
        <taxon>Eukaryota</taxon>
        <taxon>Viridiplantae</taxon>
        <taxon>Streptophyta</taxon>
        <taxon>Embryophyta</taxon>
        <taxon>Tracheophyta</taxon>
        <taxon>Spermatophyta</taxon>
        <taxon>Magnoliopsida</taxon>
        <taxon>eudicotyledons</taxon>
        <taxon>Gunneridae</taxon>
        <taxon>Pentapetalae</taxon>
        <taxon>rosids</taxon>
        <taxon>fabids</taxon>
        <taxon>Fabales</taxon>
        <taxon>Fabaceae</taxon>
        <taxon>Papilionoideae</taxon>
        <taxon>50 kb inversion clade</taxon>
        <taxon>NPAAA clade</taxon>
        <taxon>Hologalegina</taxon>
        <taxon>IRL clade</taxon>
        <taxon>Trifolieae</taxon>
        <taxon>Trifolium</taxon>
    </lineage>
</organism>
<evidence type="ECO:0000256" key="1">
    <source>
        <dbReference type="SAM" id="MobiDB-lite"/>
    </source>
</evidence>
<name>A0A2Z6PDG9_TRISU</name>
<feature type="region of interest" description="Disordered" evidence="1">
    <location>
        <begin position="223"/>
        <end position="242"/>
    </location>
</feature>
<gene>
    <name evidence="2" type="ORF">TSUD_291650</name>
</gene>
<accession>A0A2Z6PDG9</accession>
<protein>
    <submittedName>
        <fullName evidence="2">Uncharacterized protein</fullName>
    </submittedName>
</protein>
<proteinExistence type="predicted"/>
<evidence type="ECO:0000313" key="2">
    <source>
        <dbReference type="EMBL" id="GAU48480.1"/>
    </source>
</evidence>
<keyword evidence="3" id="KW-1185">Reference proteome</keyword>